<accession>A0A1H8CFB3</accession>
<dbReference type="Proteomes" id="UP000199695">
    <property type="component" value="Unassembled WGS sequence"/>
</dbReference>
<organism evidence="1 2">
    <name type="scientific">Lihuaxuella thermophila</name>
    <dbReference type="NCBI Taxonomy" id="1173111"/>
    <lineage>
        <taxon>Bacteria</taxon>
        <taxon>Bacillati</taxon>
        <taxon>Bacillota</taxon>
        <taxon>Bacilli</taxon>
        <taxon>Bacillales</taxon>
        <taxon>Thermoactinomycetaceae</taxon>
        <taxon>Lihuaxuella</taxon>
    </lineage>
</organism>
<sequence length="80" mass="9000">MGQGGEDVNNSLHRAENLLVPASKTEPCSICGKEARFVEISFESPICSAECAKQMWKQYVDTQISRKYRAITDFAKSQDR</sequence>
<evidence type="ECO:0000313" key="1">
    <source>
        <dbReference type="EMBL" id="SEM93715.1"/>
    </source>
</evidence>
<dbReference type="AlphaFoldDB" id="A0A1H8CFB3"/>
<proteinExistence type="predicted"/>
<evidence type="ECO:0000313" key="2">
    <source>
        <dbReference type="Proteomes" id="UP000199695"/>
    </source>
</evidence>
<dbReference type="EMBL" id="FOCQ01000003">
    <property type="protein sequence ID" value="SEM93715.1"/>
    <property type="molecule type" value="Genomic_DNA"/>
</dbReference>
<protein>
    <submittedName>
        <fullName evidence="1">Uncharacterized protein</fullName>
    </submittedName>
</protein>
<name>A0A1H8CFB3_9BACL</name>
<keyword evidence="2" id="KW-1185">Reference proteome</keyword>
<gene>
    <name evidence="1" type="ORF">SAMN05444955_103262</name>
</gene>
<reference evidence="1 2" key="1">
    <citation type="submission" date="2016-10" db="EMBL/GenBank/DDBJ databases">
        <authorList>
            <person name="de Groot N.N."/>
        </authorList>
    </citation>
    <scope>NUCLEOTIDE SEQUENCE [LARGE SCALE GENOMIC DNA]</scope>
    <source>
        <strain evidence="1 2">DSM 46701</strain>
    </source>
</reference>